<evidence type="ECO:0000313" key="2">
    <source>
        <dbReference type="Proteomes" id="UP000027120"/>
    </source>
</evidence>
<accession>A0A067ENT6</accession>
<sequence>IFVKCCCHTFVI</sequence>
<dbReference type="EMBL" id="KK785025">
    <property type="protein sequence ID" value="KDO52872.1"/>
    <property type="molecule type" value="Genomic_DNA"/>
</dbReference>
<proteinExistence type="predicted"/>
<organism evidence="1 2">
    <name type="scientific">Citrus sinensis</name>
    <name type="common">Sweet orange</name>
    <name type="synonym">Citrus aurantium var. sinensis</name>
    <dbReference type="NCBI Taxonomy" id="2711"/>
    <lineage>
        <taxon>Eukaryota</taxon>
        <taxon>Viridiplantae</taxon>
        <taxon>Streptophyta</taxon>
        <taxon>Embryophyta</taxon>
        <taxon>Tracheophyta</taxon>
        <taxon>Spermatophyta</taxon>
        <taxon>Magnoliopsida</taxon>
        <taxon>eudicotyledons</taxon>
        <taxon>Gunneridae</taxon>
        <taxon>Pentapetalae</taxon>
        <taxon>rosids</taxon>
        <taxon>malvids</taxon>
        <taxon>Sapindales</taxon>
        <taxon>Rutaceae</taxon>
        <taxon>Aurantioideae</taxon>
        <taxon>Citrus</taxon>
    </lineage>
</organism>
<reference evidence="1 2" key="1">
    <citation type="submission" date="2014-04" db="EMBL/GenBank/DDBJ databases">
        <authorList>
            <consortium name="International Citrus Genome Consortium"/>
            <person name="Gmitter F."/>
            <person name="Chen C."/>
            <person name="Farmerie W."/>
            <person name="Harkins T."/>
            <person name="Desany B."/>
            <person name="Mohiuddin M."/>
            <person name="Kodira C."/>
            <person name="Borodovsky M."/>
            <person name="Lomsadze A."/>
            <person name="Burns P."/>
            <person name="Jenkins J."/>
            <person name="Prochnik S."/>
            <person name="Shu S."/>
            <person name="Chapman J."/>
            <person name="Pitluck S."/>
            <person name="Schmutz J."/>
            <person name="Rokhsar D."/>
        </authorList>
    </citation>
    <scope>NUCLEOTIDE SEQUENCE</scope>
</reference>
<gene>
    <name evidence="1" type="ORF">CISIN_1g0388822mg</name>
</gene>
<name>A0A067ENT6_CITSI</name>
<dbReference type="Proteomes" id="UP000027120">
    <property type="component" value="Unassembled WGS sequence"/>
</dbReference>
<keyword evidence="2" id="KW-1185">Reference proteome</keyword>
<protein>
    <submittedName>
        <fullName evidence="1">Uncharacterized protein</fullName>
    </submittedName>
</protein>
<feature type="non-terminal residue" evidence="1">
    <location>
        <position position="1"/>
    </location>
</feature>
<evidence type="ECO:0000313" key="1">
    <source>
        <dbReference type="EMBL" id="KDO52872.1"/>
    </source>
</evidence>